<accession>A0ABV5VSS4</accession>
<dbReference type="InterPro" id="IPR036590">
    <property type="entry name" value="SRAP-like"/>
</dbReference>
<dbReference type="PANTHER" id="PTHR13604:SF0">
    <property type="entry name" value="ABASIC SITE PROCESSING PROTEIN HMCES"/>
    <property type="match status" value="1"/>
</dbReference>
<dbReference type="RefSeq" id="WP_344906520.1">
    <property type="nucleotide sequence ID" value="NZ_BAAAYO010000005.1"/>
</dbReference>
<keyword evidence="4 8" id="KW-0378">Hydrolase</keyword>
<keyword evidence="10" id="KW-1185">Reference proteome</keyword>
<name>A0ABV5VSS4_9BACL</name>
<evidence type="ECO:0000256" key="3">
    <source>
        <dbReference type="ARBA" id="ARBA00022763"/>
    </source>
</evidence>
<evidence type="ECO:0000256" key="4">
    <source>
        <dbReference type="ARBA" id="ARBA00022801"/>
    </source>
</evidence>
<keyword evidence="3" id="KW-0227">DNA damage</keyword>
<evidence type="ECO:0000256" key="1">
    <source>
        <dbReference type="ARBA" id="ARBA00008136"/>
    </source>
</evidence>
<evidence type="ECO:0000256" key="6">
    <source>
        <dbReference type="ARBA" id="ARBA00023125"/>
    </source>
</evidence>
<sequence length="213" mass="23876">MSYRFTLQADARLLTEHFGVTQLLAYIESEREYAPTGYVSAICGRGQERVLDEFRWGLLPFWARNAVHADGLSILGNKSFDYLLKRQRCVIPCSAYYRHVPEQGRKKAERVLLLQGQPLALAGVYDIRISPQGEELRTCTILSVTSAAPGRDEQVPIVLGPEQTEAWLSAEFMDKLGVRDMVETIVDAQPRNLTYPYGEPAAEEGEGLQPFPA</sequence>
<keyword evidence="7" id="KW-0456">Lyase</keyword>
<dbReference type="InterPro" id="IPR003738">
    <property type="entry name" value="SRAP"/>
</dbReference>
<dbReference type="EMBL" id="JBHMAG010000006">
    <property type="protein sequence ID" value="MFB9751331.1"/>
    <property type="molecule type" value="Genomic_DNA"/>
</dbReference>
<evidence type="ECO:0000256" key="7">
    <source>
        <dbReference type="ARBA" id="ARBA00023239"/>
    </source>
</evidence>
<dbReference type="Proteomes" id="UP001589619">
    <property type="component" value="Unassembled WGS sequence"/>
</dbReference>
<evidence type="ECO:0000313" key="10">
    <source>
        <dbReference type="Proteomes" id="UP001589619"/>
    </source>
</evidence>
<organism evidence="9 10">
    <name type="scientific">Paenibacillus hodogayensis</name>
    <dbReference type="NCBI Taxonomy" id="279208"/>
    <lineage>
        <taxon>Bacteria</taxon>
        <taxon>Bacillati</taxon>
        <taxon>Bacillota</taxon>
        <taxon>Bacilli</taxon>
        <taxon>Bacillales</taxon>
        <taxon>Paenibacillaceae</taxon>
        <taxon>Paenibacillus</taxon>
    </lineage>
</organism>
<evidence type="ECO:0000256" key="5">
    <source>
        <dbReference type="ARBA" id="ARBA00023124"/>
    </source>
</evidence>
<dbReference type="PANTHER" id="PTHR13604">
    <property type="entry name" value="DC12-RELATED"/>
    <property type="match status" value="1"/>
</dbReference>
<dbReference type="EC" id="3.4.-.-" evidence="8"/>
<dbReference type="Gene3D" id="3.90.1680.10">
    <property type="entry name" value="SOS response associated peptidase-like"/>
    <property type="match status" value="1"/>
</dbReference>
<dbReference type="GO" id="GO:0016787">
    <property type="term" value="F:hydrolase activity"/>
    <property type="evidence" value="ECO:0007669"/>
    <property type="project" value="UniProtKB-KW"/>
</dbReference>
<reference evidence="9 10" key="1">
    <citation type="submission" date="2024-09" db="EMBL/GenBank/DDBJ databases">
        <authorList>
            <person name="Sun Q."/>
            <person name="Mori K."/>
        </authorList>
    </citation>
    <scope>NUCLEOTIDE SEQUENCE [LARGE SCALE GENOMIC DNA]</scope>
    <source>
        <strain evidence="9 10">JCM 12520</strain>
    </source>
</reference>
<keyword evidence="2 8" id="KW-0645">Protease</keyword>
<dbReference type="SUPFAM" id="SSF143081">
    <property type="entry name" value="BB1717-like"/>
    <property type="match status" value="1"/>
</dbReference>
<gene>
    <name evidence="9" type="ORF">ACFFNY_07110</name>
</gene>
<dbReference type="Pfam" id="PF02586">
    <property type="entry name" value="SRAP"/>
    <property type="match status" value="1"/>
</dbReference>
<evidence type="ECO:0000256" key="8">
    <source>
        <dbReference type="RuleBase" id="RU364100"/>
    </source>
</evidence>
<protein>
    <recommendedName>
        <fullName evidence="8">Abasic site processing protein</fullName>
        <ecNumber evidence="8">3.4.-.-</ecNumber>
    </recommendedName>
</protein>
<keyword evidence="5" id="KW-0190">Covalent protein-DNA linkage</keyword>
<evidence type="ECO:0000313" key="9">
    <source>
        <dbReference type="EMBL" id="MFB9751331.1"/>
    </source>
</evidence>
<comment type="caution">
    <text evidence="9">The sequence shown here is derived from an EMBL/GenBank/DDBJ whole genome shotgun (WGS) entry which is preliminary data.</text>
</comment>
<keyword evidence="6" id="KW-0238">DNA-binding</keyword>
<proteinExistence type="inferred from homology"/>
<comment type="similarity">
    <text evidence="1 8">Belongs to the SOS response-associated peptidase family.</text>
</comment>
<evidence type="ECO:0000256" key="2">
    <source>
        <dbReference type="ARBA" id="ARBA00022670"/>
    </source>
</evidence>